<reference evidence="1 2" key="2">
    <citation type="journal article" date="2011" name="BMC Genomics">
        <title>Sequence of the hyperplastic genome of the naturally competent Thermus scotoductus SA-01.</title>
        <authorList>
            <person name="Gounder K."/>
            <person name="Brzuszkiewicz E."/>
            <person name="Liesegang H."/>
            <person name="Wollherr A."/>
            <person name="Daniel R."/>
            <person name="Gottschalk G."/>
            <person name="Reva O."/>
            <person name="Kumwenda B."/>
            <person name="Srivastava M."/>
            <person name="Bricio C."/>
            <person name="Berenguer J."/>
            <person name="van Heerden E."/>
            <person name="Litthauer D."/>
        </authorList>
    </citation>
    <scope>NUCLEOTIDE SEQUENCE [LARGE SCALE GENOMIC DNA]</scope>
    <source>
        <strain evidence="2">ATCC 700910 / SA-01</strain>
    </source>
</reference>
<dbReference type="KEGG" id="tsc:TSC_c18850"/>
<dbReference type="eggNOG" id="ENOG503085H">
    <property type="taxonomic scope" value="Bacteria"/>
</dbReference>
<accession>E8PMF7</accession>
<name>E8PMF7_THESS</name>
<dbReference type="Proteomes" id="UP000008087">
    <property type="component" value="Chromosome"/>
</dbReference>
<proteinExistence type="predicted"/>
<protein>
    <submittedName>
        <fullName evidence="1">Uncharacterized protein</fullName>
    </submittedName>
</protein>
<dbReference type="STRING" id="743525.TSC_c18850"/>
<sequence length="247" mass="26617">MRRPWILLAILTVLPALAQGAYLTLSPARVELAAMPGEAFSLTTTLRNEGPREEAVTVRLASFQVKEDGSVEELPLSGGLCAELRVIPTAFTLPPGGSLEVRVEGKSPEGEGTLACLVIFSGGLRIQDKGGVRLQIRPEIGLALYVTLRGTERPALRATVGGEGRSLPVLLENPGNVLQRVSGKVEVFSPEGKRVASFSVEELPVWPGGARRLEFEPPEPLPPGEYRVVVILESPYGRYASEGKWTR</sequence>
<organism evidence="1 2">
    <name type="scientific">Thermus scotoductus (strain ATCC 700910 / SA-01)</name>
    <dbReference type="NCBI Taxonomy" id="743525"/>
    <lineage>
        <taxon>Bacteria</taxon>
        <taxon>Thermotogati</taxon>
        <taxon>Deinococcota</taxon>
        <taxon>Deinococci</taxon>
        <taxon>Thermales</taxon>
        <taxon>Thermaceae</taxon>
        <taxon>Thermus</taxon>
    </lineage>
</organism>
<gene>
    <name evidence="1" type="ordered locus">TSC_c18850</name>
</gene>
<dbReference type="HOGENOM" id="CLU_1124115_0_0_0"/>
<dbReference type="RefSeq" id="WP_015717763.1">
    <property type="nucleotide sequence ID" value="NC_014974.1"/>
</dbReference>
<evidence type="ECO:0000313" key="1">
    <source>
        <dbReference type="EMBL" id="ADW22498.1"/>
    </source>
</evidence>
<dbReference type="EMBL" id="CP001962">
    <property type="protein sequence ID" value="ADW22498.1"/>
    <property type="molecule type" value="Genomic_DNA"/>
</dbReference>
<evidence type="ECO:0000313" key="2">
    <source>
        <dbReference type="Proteomes" id="UP000008087"/>
    </source>
</evidence>
<dbReference type="AlphaFoldDB" id="E8PMF7"/>
<reference evidence="2" key="1">
    <citation type="submission" date="2010-03" db="EMBL/GenBank/DDBJ databases">
        <title>The genome sequence of Thermus scotoductus SA-01.</title>
        <authorList>
            <person name="Gounder K."/>
            <person name="Liesegang H."/>
            <person name="Brzuszkiewicz E."/>
            <person name="Wollherr A."/>
            <person name="Daniel R."/>
            <person name="Gottschalk G."/>
            <person name="van Heerden E."/>
            <person name="Litthauer D."/>
        </authorList>
    </citation>
    <scope>NUCLEOTIDE SEQUENCE [LARGE SCALE GENOMIC DNA]</scope>
    <source>
        <strain evidence="2">ATCC 700910 / SA-01</strain>
    </source>
</reference>